<evidence type="ECO:0000256" key="1">
    <source>
        <dbReference type="SAM" id="MobiDB-lite"/>
    </source>
</evidence>
<name>E2AR73_CAMFO</name>
<evidence type="ECO:0000313" key="2">
    <source>
        <dbReference type="EMBL" id="EFN64066.1"/>
    </source>
</evidence>
<dbReference type="EMBL" id="GL441897">
    <property type="protein sequence ID" value="EFN64066.1"/>
    <property type="molecule type" value="Genomic_DNA"/>
</dbReference>
<sequence>MEIVLEEKWKESTGGLKSEVKVLSKKVCWREEKEKGVKRKVGSTRRRSGGQSIMDKNLDKKLDRTSGQNSGHTHLLIITSELATVPLRLNGSKTLSTLSSRENFRRERTCNNRLLY</sequence>
<organism evidence="3">
    <name type="scientific">Camponotus floridanus</name>
    <name type="common">Florida carpenter ant</name>
    <dbReference type="NCBI Taxonomy" id="104421"/>
    <lineage>
        <taxon>Eukaryota</taxon>
        <taxon>Metazoa</taxon>
        <taxon>Ecdysozoa</taxon>
        <taxon>Arthropoda</taxon>
        <taxon>Hexapoda</taxon>
        <taxon>Insecta</taxon>
        <taxon>Pterygota</taxon>
        <taxon>Neoptera</taxon>
        <taxon>Endopterygota</taxon>
        <taxon>Hymenoptera</taxon>
        <taxon>Apocrita</taxon>
        <taxon>Aculeata</taxon>
        <taxon>Formicoidea</taxon>
        <taxon>Formicidae</taxon>
        <taxon>Formicinae</taxon>
        <taxon>Camponotus</taxon>
    </lineage>
</organism>
<dbReference type="AlphaFoldDB" id="E2AR73"/>
<keyword evidence="3" id="KW-1185">Reference proteome</keyword>
<evidence type="ECO:0000313" key="3">
    <source>
        <dbReference type="Proteomes" id="UP000000311"/>
    </source>
</evidence>
<dbReference type="Proteomes" id="UP000000311">
    <property type="component" value="Unassembled WGS sequence"/>
</dbReference>
<feature type="compositionally biased region" description="Basic residues" evidence="1">
    <location>
        <begin position="38"/>
        <end position="48"/>
    </location>
</feature>
<accession>E2AR73</accession>
<proteinExistence type="predicted"/>
<reference evidence="2 3" key="1">
    <citation type="journal article" date="2010" name="Science">
        <title>Genomic comparison of the ants Camponotus floridanus and Harpegnathos saltator.</title>
        <authorList>
            <person name="Bonasio R."/>
            <person name="Zhang G."/>
            <person name="Ye C."/>
            <person name="Mutti N.S."/>
            <person name="Fang X."/>
            <person name="Qin N."/>
            <person name="Donahue G."/>
            <person name="Yang P."/>
            <person name="Li Q."/>
            <person name="Li C."/>
            <person name="Zhang P."/>
            <person name="Huang Z."/>
            <person name="Berger S.L."/>
            <person name="Reinberg D."/>
            <person name="Wang J."/>
            <person name="Liebig J."/>
        </authorList>
    </citation>
    <scope>NUCLEOTIDE SEQUENCE [LARGE SCALE GENOMIC DNA]</scope>
    <source>
        <strain evidence="3">C129</strain>
    </source>
</reference>
<dbReference type="InParanoid" id="E2AR73"/>
<gene>
    <name evidence="2" type="ORF">EAG_11663</name>
</gene>
<feature type="region of interest" description="Disordered" evidence="1">
    <location>
        <begin position="38"/>
        <end position="70"/>
    </location>
</feature>
<protein>
    <submittedName>
        <fullName evidence="2">Uncharacterized protein</fullName>
    </submittedName>
</protein>